<dbReference type="InterPro" id="IPR002792">
    <property type="entry name" value="TRAM_dom"/>
</dbReference>
<feature type="domain" description="MTTase N-terminal" evidence="14">
    <location>
        <begin position="3"/>
        <end position="117"/>
    </location>
</feature>
<keyword evidence="7" id="KW-0408">Iron</keyword>
<dbReference type="Gene3D" id="3.80.30.20">
    <property type="entry name" value="tm_1862 like domain"/>
    <property type="match status" value="1"/>
</dbReference>
<dbReference type="InterPro" id="IPR005839">
    <property type="entry name" value="Methylthiotransferase"/>
</dbReference>
<evidence type="ECO:0000256" key="1">
    <source>
        <dbReference type="ARBA" id="ARBA00001966"/>
    </source>
</evidence>
<dbReference type="FunFam" id="3.40.50.12160:FF:000003">
    <property type="entry name" value="CDK5 regulatory subunit-associated protein 1"/>
    <property type="match status" value="1"/>
</dbReference>
<dbReference type="SMART" id="SM00729">
    <property type="entry name" value="Elp3"/>
    <property type="match status" value="1"/>
</dbReference>
<evidence type="ECO:0000256" key="7">
    <source>
        <dbReference type="ARBA" id="ARBA00023004"/>
    </source>
</evidence>
<evidence type="ECO:0000256" key="12">
    <source>
        <dbReference type="ARBA" id="ARBA00081141"/>
    </source>
</evidence>
<dbReference type="AlphaFoldDB" id="A0A7C3YZN2"/>
<dbReference type="NCBIfam" id="TIGR00089">
    <property type="entry name" value="MiaB/RimO family radical SAM methylthiotransferase"/>
    <property type="match status" value="1"/>
</dbReference>
<dbReference type="SFLD" id="SFLDG01082">
    <property type="entry name" value="B12-binding_domain_containing"/>
    <property type="match status" value="1"/>
</dbReference>
<dbReference type="PANTHER" id="PTHR43020">
    <property type="entry name" value="CDK5 REGULATORY SUBUNIT-ASSOCIATED PROTEIN 1"/>
    <property type="match status" value="1"/>
</dbReference>
<keyword evidence="6" id="KW-0479">Metal-binding</keyword>
<dbReference type="EMBL" id="DTMQ01000017">
    <property type="protein sequence ID" value="HGE98977.1"/>
    <property type="molecule type" value="Genomic_DNA"/>
</dbReference>
<evidence type="ECO:0000256" key="2">
    <source>
        <dbReference type="ARBA" id="ARBA00003234"/>
    </source>
</evidence>
<dbReference type="InterPro" id="IPR023404">
    <property type="entry name" value="rSAM_horseshoe"/>
</dbReference>
<reference evidence="16" key="1">
    <citation type="journal article" date="2020" name="mSystems">
        <title>Genome- and Community-Level Interaction Insights into Carbon Utilization and Element Cycling Functions of Hydrothermarchaeota in Hydrothermal Sediment.</title>
        <authorList>
            <person name="Zhou Z."/>
            <person name="Liu Y."/>
            <person name="Xu W."/>
            <person name="Pan J."/>
            <person name="Luo Z.H."/>
            <person name="Li M."/>
        </authorList>
    </citation>
    <scope>NUCLEOTIDE SEQUENCE [LARGE SCALE GENOMIC DNA]</scope>
    <source>
        <strain evidence="16">SpSt-906</strain>
    </source>
</reference>
<dbReference type="NCBIfam" id="TIGR01574">
    <property type="entry name" value="miaB-methiolase"/>
    <property type="match status" value="1"/>
</dbReference>
<evidence type="ECO:0000256" key="9">
    <source>
        <dbReference type="ARBA" id="ARBA00033765"/>
    </source>
</evidence>
<comment type="caution">
    <text evidence="16">The sequence shown here is derived from an EMBL/GenBank/DDBJ whole genome shotgun (WGS) entry which is preliminary data.</text>
</comment>
<dbReference type="InterPro" id="IPR038135">
    <property type="entry name" value="Methylthiotransferase_N_sf"/>
</dbReference>
<dbReference type="PROSITE" id="PS01278">
    <property type="entry name" value="MTTASE_RADICAL"/>
    <property type="match status" value="1"/>
</dbReference>
<evidence type="ECO:0000256" key="6">
    <source>
        <dbReference type="ARBA" id="ARBA00022723"/>
    </source>
</evidence>
<evidence type="ECO:0000256" key="8">
    <source>
        <dbReference type="ARBA" id="ARBA00023014"/>
    </source>
</evidence>
<dbReference type="Pfam" id="PF04055">
    <property type="entry name" value="Radical_SAM"/>
    <property type="match status" value="1"/>
</dbReference>
<dbReference type="InterPro" id="IPR013848">
    <property type="entry name" value="Methylthiotransferase_N"/>
</dbReference>
<evidence type="ECO:0000256" key="3">
    <source>
        <dbReference type="ARBA" id="ARBA00022485"/>
    </source>
</evidence>
<evidence type="ECO:0000259" key="15">
    <source>
        <dbReference type="PROSITE" id="PS51918"/>
    </source>
</evidence>
<dbReference type="SFLD" id="SFLDS00029">
    <property type="entry name" value="Radical_SAM"/>
    <property type="match status" value="1"/>
</dbReference>
<dbReference type="SFLD" id="SFLDF00273">
    <property type="entry name" value="(dimethylallyl)adenosine_tRNA"/>
    <property type="match status" value="1"/>
</dbReference>
<dbReference type="CDD" id="cd01335">
    <property type="entry name" value="Radical_SAM"/>
    <property type="match status" value="1"/>
</dbReference>
<comment type="cofactor">
    <cofactor evidence="1">
        <name>[4Fe-4S] cluster</name>
        <dbReference type="ChEBI" id="CHEBI:49883"/>
    </cofactor>
</comment>
<dbReference type="SFLD" id="SFLDG01061">
    <property type="entry name" value="methylthiotransferase"/>
    <property type="match status" value="1"/>
</dbReference>
<dbReference type="SUPFAM" id="SSF102114">
    <property type="entry name" value="Radical SAM enzymes"/>
    <property type="match status" value="1"/>
</dbReference>
<dbReference type="PANTHER" id="PTHR43020:SF2">
    <property type="entry name" value="MITOCHONDRIAL TRNA METHYLTHIOTRANSFERASE CDK5RAP1"/>
    <property type="match status" value="1"/>
</dbReference>
<keyword evidence="4 16" id="KW-0808">Transferase</keyword>
<dbReference type="GO" id="GO:0046872">
    <property type="term" value="F:metal ion binding"/>
    <property type="evidence" value="ECO:0007669"/>
    <property type="project" value="UniProtKB-KW"/>
</dbReference>
<organism evidence="16">
    <name type="scientific">candidate division WOR-3 bacterium</name>
    <dbReference type="NCBI Taxonomy" id="2052148"/>
    <lineage>
        <taxon>Bacteria</taxon>
        <taxon>Bacteria division WOR-3</taxon>
    </lineage>
</organism>
<keyword evidence="5" id="KW-0949">S-adenosyl-L-methionine</keyword>
<dbReference type="EC" id="2.8.4.3" evidence="9"/>
<evidence type="ECO:0000259" key="13">
    <source>
        <dbReference type="PROSITE" id="PS50926"/>
    </source>
</evidence>
<dbReference type="InterPro" id="IPR006463">
    <property type="entry name" value="MiaB_methiolase"/>
</dbReference>
<dbReference type="InterPro" id="IPR058240">
    <property type="entry name" value="rSAM_sf"/>
</dbReference>
<comment type="function">
    <text evidence="2">Catalyzes the methylthiolation of N6-(dimethylallyl)adenosine (i(6)A), leading to the formation of 2-methylthio-N6-(dimethylallyl)adenosine (ms(2)i(6)A) at position 37 in tRNAs that read codons beginning with uridine.</text>
</comment>
<accession>A0A7C3YZN2</accession>
<keyword evidence="8" id="KW-0411">Iron-sulfur</keyword>
<evidence type="ECO:0000256" key="5">
    <source>
        <dbReference type="ARBA" id="ARBA00022691"/>
    </source>
</evidence>
<proteinExistence type="predicted"/>
<evidence type="ECO:0000256" key="10">
    <source>
        <dbReference type="ARBA" id="ARBA00068570"/>
    </source>
</evidence>
<dbReference type="InterPro" id="IPR020612">
    <property type="entry name" value="Methylthiotransferase_CS"/>
</dbReference>
<dbReference type="GO" id="GO:0035597">
    <property type="term" value="F:tRNA-2-methylthio-N(6)-dimethylallyladenosine(37) synthase activity"/>
    <property type="evidence" value="ECO:0007669"/>
    <property type="project" value="UniProtKB-EC"/>
</dbReference>
<feature type="domain" description="TRAM" evidence="13">
    <location>
        <begin position="368"/>
        <end position="430"/>
    </location>
</feature>
<dbReference type="PROSITE" id="PS51449">
    <property type="entry name" value="MTTASE_N"/>
    <property type="match status" value="1"/>
</dbReference>
<sequence length="438" mass="50147">MGRTFFIKTYGCQMNLYDEGIVRELLKREGLVATKREEEADFLLILTCAVRRHAERRALGFLSSLVRLKRNHPTKRIGILGCLARALGEKAFAYGADFVLGPDEYRKLPDIIRTEGKGTANEIPTDETYDDLHPEPNGITAFLSIMRGCNNFCAYCIVPYCRGRERSRNFNQILKEAKGLVEKGVKEITLLGQNVLSYKSEAGDFLALLKELNAIEGLQRIRFLTSHPKDFSFPLIEGIANLIKKGKVCPEFHLPLQSGSNKILSRMGRKYTREEYLEKIRYLRLLLPDCAITTDILVGFPTEEREDFQLTLDMVERIRFDFAYMFKYSERPYTKARFLTPKVSEEEKQERLSLLITIQNRITKEKCEETIGKVFPVLIEEIREDGAQGKTPQGKFVIIPEQKNGITVGETYPVKIERLVGWTPIGNLLLSSENKEEK</sequence>
<dbReference type="GO" id="GO:0005829">
    <property type="term" value="C:cytosol"/>
    <property type="evidence" value="ECO:0007669"/>
    <property type="project" value="TreeGrafter"/>
</dbReference>
<feature type="domain" description="Radical SAM core" evidence="15">
    <location>
        <begin position="135"/>
        <end position="365"/>
    </location>
</feature>
<dbReference type="GO" id="GO:0051539">
    <property type="term" value="F:4 iron, 4 sulfur cluster binding"/>
    <property type="evidence" value="ECO:0007669"/>
    <property type="project" value="UniProtKB-KW"/>
</dbReference>
<dbReference type="FunFam" id="3.80.30.20:FF:000001">
    <property type="entry name" value="tRNA-2-methylthio-N(6)-dimethylallyladenosine synthase 2"/>
    <property type="match status" value="1"/>
</dbReference>
<dbReference type="PROSITE" id="PS51918">
    <property type="entry name" value="RADICAL_SAM"/>
    <property type="match status" value="1"/>
</dbReference>
<evidence type="ECO:0000259" key="14">
    <source>
        <dbReference type="PROSITE" id="PS51449"/>
    </source>
</evidence>
<dbReference type="Gene3D" id="3.40.50.12160">
    <property type="entry name" value="Methylthiotransferase, N-terminal domain"/>
    <property type="match status" value="1"/>
</dbReference>
<evidence type="ECO:0000256" key="4">
    <source>
        <dbReference type="ARBA" id="ARBA00022679"/>
    </source>
</evidence>
<keyword evidence="3" id="KW-0004">4Fe-4S</keyword>
<name>A0A7C3YZN2_UNCW3</name>
<protein>
    <recommendedName>
        <fullName evidence="10">tRNA-2-methylthio-N(6)-dimethylallyladenosine synthase</fullName>
        <ecNumber evidence="9">2.8.4.3</ecNumber>
    </recommendedName>
    <alternativeName>
        <fullName evidence="12">(Dimethylallyl)adenosine tRNA methylthiotransferase MiaB</fullName>
    </alternativeName>
    <alternativeName>
        <fullName evidence="11">tRNA-i(6)A37 methylthiotransferase</fullName>
    </alternativeName>
</protein>
<dbReference type="InterPro" id="IPR006638">
    <property type="entry name" value="Elp3/MiaA/NifB-like_rSAM"/>
</dbReference>
<dbReference type="InterPro" id="IPR007197">
    <property type="entry name" value="rSAM"/>
</dbReference>
<evidence type="ECO:0000313" key="16">
    <source>
        <dbReference type="EMBL" id="HGE98977.1"/>
    </source>
</evidence>
<gene>
    <name evidence="16" type="primary">miaB</name>
    <name evidence="16" type="ORF">ENX07_02745</name>
</gene>
<dbReference type="Pfam" id="PF00919">
    <property type="entry name" value="UPF0004"/>
    <property type="match status" value="1"/>
</dbReference>
<evidence type="ECO:0000256" key="11">
    <source>
        <dbReference type="ARBA" id="ARBA00080698"/>
    </source>
</evidence>
<dbReference type="PROSITE" id="PS50926">
    <property type="entry name" value="TRAM"/>
    <property type="match status" value="1"/>
</dbReference>